<evidence type="ECO:0000313" key="3">
    <source>
        <dbReference type="EMBL" id="KAK2569695.1"/>
    </source>
</evidence>
<dbReference type="GO" id="GO:0007018">
    <property type="term" value="P:microtubule-based movement"/>
    <property type="evidence" value="ECO:0007669"/>
    <property type="project" value="TreeGrafter"/>
</dbReference>
<comment type="caution">
    <text evidence="3">The sequence shown here is derived from an EMBL/GenBank/DDBJ whole genome shotgun (WGS) entry which is preliminary data.</text>
</comment>
<dbReference type="InterPro" id="IPR038586">
    <property type="entry name" value="Tctex-1-like_sf"/>
</dbReference>
<proteinExistence type="inferred from homology"/>
<name>A0AAD9QZ00_ACRCE</name>
<reference evidence="3" key="1">
    <citation type="journal article" date="2023" name="G3 (Bethesda)">
        <title>Whole genome assembly and annotation of the endangered Caribbean coral Acropora cervicornis.</title>
        <authorList>
            <person name="Selwyn J.D."/>
            <person name="Vollmer S.V."/>
        </authorList>
    </citation>
    <scope>NUCLEOTIDE SEQUENCE</scope>
    <source>
        <strain evidence="3">K2</strain>
    </source>
</reference>
<evidence type="ECO:0000313" key="4">
    <source>
        <dbReference type="Proteomes" id="UP001249851"/>
    </source>
</evidence>
<dbReference type="GO" id="GO:0005868">
    <property type="term" value="C:cytoplasmic dynein complex"/>
    <property type="evidence" value="ECO:0007669"/>
    <property type="project" value="TreeGrafter"/>
</dbReference>
<feature type="compositionally biased region" description="Basic and acidic residues" evidence="2">
    <location>
        <begin position="63"/>
        <end position="79"/>
    </location>
</feature>
<dbReference type="GO" id="GO:0045505">
    <property type="term" value="F:dynein intermediate chain binding"/>
    <property type="evidence" value="ECO:0007669"/>
    <property type="project" value="TreeGrafter"/>
</dbReference>
<accession>A0AAD9QZ00</accession>
<keyword evidence="4" id="KW-1185">Reference proteome</keyword>
<dbReference type="AlphaFoldDB" id="A0AAD9QZ00"/>
<feature type="compositionally biased region" description="Polar residues" evidence="2">
    <location>
        <begin position="106"/>
        <end position="117"/>
    </location>
</feature>
<gene>
    <name evidence="3" type="ORF">P5673_005530</name>
</gene>
<dbReference type="PANTHER" id="PTHR21255:SF65">
    <property type="entry name" value="TCTEX1 DOMAIN-CONTAINING PROTEIN 2"/>
    <property type="match status" value="1"/>
</dbReference>
<organism evidence="3 4">
    <name type="scientific">Acropora cervicornis</name>
    <name type="common">Staghorn coral</name>
    <dbReference type="NCBI Taxonomy" id="6130"/>
    <lineage>
        <taxon>Eukaryota</taxon>
        <taxon>Metazoa</taxon>
        <taxon>Cnidaria</taxon>
        <taxon>Anthozoa</taxon>
        <taxon>Hexacorallia</taxon>
        <taxon>Scleractinia</taxon>
        <taxon>Astrocoeniina</taxon>
        <taxon>Acroporidae</taxon>
        <taxon>Acropora</taxon>
    </lineage>
</organism>
<protein>
    <submittedName>
        <fullName evidence="3">Dynein light chain Tctex-type 5-A</fullName>
    </submittedName>
</protein>
<dbReference type="EMBL" id="JARQWQ010000009">
    <property type="protein sequence ID" value="KAK2569695.1"/>
    <property type="molecule type" value="Genomic_DNA"/>
</dbReference>
<comment type="similarity">
    <text evidence="1">Belongs to the dynein light chain Tctex-type family.</text>
</comment>
<sequence>MTSREVSELGPPGIHEVVMARSAAQKIKQISTEQHFRLDQGGFVLTLRDDPICRLEGTSQHAQDGRDRLSKSKTSRSDQDNLDVVNLETRSADRLGDGHILRSRKPTITTASSGVTEQHSESDLENGWPRRRRLTTTSRPPKSVSSRNEPSMHREIKNTHRLDPLKRFEHWRVEEIIRRTFEECLTESAYDREFCCRMSRILADLIKERVKSLQFVRYKIVSVVSIGQRTRQSLQMTSRFVWNAGFDCYAHCVFEKGDLYAVGVVYGIYCE</sequence>
<dbReference type="CDD" id="cd21451">
    <property type="entry name" value="DLC-like_TCTEX1D"/>
    <property type="match status" value="1"/>
</dbReference>
<feature type="compositionally biased region" description="Basic and acidic residues" evidence="2">
    <location>
        <begin position="90"/>
        <end position="100"/>
    </location>
</feature>
<dbReference type="Pfam" id="PF03645">
    <property type="entry name" value="Tctex-1"/>
    <property type="match status" value="1"/>
</dbReference>
<dbReference type="Gene3D" id="3.30.1140.40">
    <property type="entry name" value="Tctex-1"/>
    <property type="match status" value="1"/>
</dbReference>
<reference evidence="3" key="2">
    <citation type="journal article" date="2023" name="Science">
        <title>Genomic signatures of disease resistance in endangered staghorn corals.</title>
        <authorList>
            <person name="Vollmer S.V."/>
            <person name="Selwyn J.D."/>
            <person name="Despard B.A."/>
            <person name="Roesel C.L."/>
        </authorList>
    </citation>
    <scope>NUCLEOTIDE SEQUENCE</scope>
    <source>
        <strain evidence="3">K2</strain>
    </source>
</reference>
<evidence type="ECO:0000256" key="2">
    <source>
        <dbReference type="SAM" id="MobiDB-lite"/>
    </source>
</evidence>
<dbReference type="InterPro" id="IPR005334">
    <property type="entry name" value="Tctex-1-like"/>
</dbReference>
<feature type="region of interest" description="Disordered" evidence="2">
    <location>
        <begin position="56"/>
        <end position="158"/>
    </location>
</feature>
<evidence type="ECO:0000256" key="1">
    <source>
        <dbReference type="ARBA" id="ARBA00005361"/>
    </source>
</evidence>
<dbReference type="PANTHER" id="PTHR21255">
    <property type="entry name" value="T-COMPLEX-ASSOCIATED-TESTIS-EXPRESSED 1/ DYNEIN LIGHT CHAIN"/>
    <property type="match status" value="1"/>
</dbReference>
<dbReference type="GO" id="GO:0005737">
    <property type="term" value="C:cytoplasm"/>
    <property type="evidence" value="ECO:0007669"/>
    <property type="project" value="TreeGrafter"/>
</dbReference>
<dbReference type="Proteomes" id="UP001249851">
    <property type="component" value="Unassembled WGS sequence"/>
</dbReference>